<sequence>MAINSYGHKDEAFLIVGFCALPLPASGFWWPKTTTETPRSQVLQQIPLTYFRTYTYQPLTGGAFGVPLFGFGAAQTPLLSGRHYDPYAQVTGYAAARRHDVAAAAAGFKADVTPPALVTASSQVPSTTPAPTTTTTTTTTTPAPTTTTTTTTTTSRTTSAPPPSSSSSTEAPSSLRYAAYNAEYPTYSRRVNNLYNARPQYPYPDYFNYQPQNALPEKGGNRIQFVPCMCPVSMPSMSSLSSMSGLSGLGLNSATSSDRDRPTGVSISSVPVAAPLGAADVMSAERNIVALQARHIDNREADLDEEVDVLKLSKSLYPNRELSTSSKHLLQGRDTVSKMVD</sequence>
<keyword evidence="3" id="KW-1185">Reference proteome</keyword>
<evidence type="ECO:0000256" key="2">
    <source>
        <dbReference type="SAM" id="Phobius"/>
    </source>
</evidence>
<feature type="transmembrane region" description="Helical" evidence="2">
    <location>
        <begin position="12"/>
        <end position="30"/>
    </location>
</feature>
<keyword evidence="2" id="KW-1133">Transmembrane helix</keyword>
<dbReference type="AlphaFoldDB" id="A0A6J1LRN8"/>
<gene>
    <name evidence="4" type="primary">LOC111598103</name>
</gene>
<accession>A0A6J1LRN8</accession>
<evidence type="ECO:0000313" key="4">
    <source>
        <dbReference type="RefSeq" id="XP_023168923.2"/>
    </source>
</evidence>
<dbReference type="KEGG" id="dhe:111598103"/>
<evidence type="ECO:0000313" key="3">
    <source>
        <dbReference type="Proteomes" id="UP000504633"/>
    </source>
</evidence>
<organism evidence="3 4">
    <name type="scientific">Drosophila hydei</name>
    <name type="common">Fruit fly</name>
    <dbReference type="NCBI Taxonomy" id="7224"/>
    <lineage>
        <taxon>Eukaryota</taxon>
        <taxon>Metazoa</taxon>
        <taxon>Ecdysozoa</taxon>
        <taxon>Arthropoda</taxon>
        <taxon>Hexapoda</taxon>
        <taxon>Insecta</taxon>
        <taxon>Pterygota</taxon>
        <taxon>Neoptera</taxon>
        <taxon>Endopterygota</taxon>
        <taxon>Diptera</taxon>
        <taxon>Brachycera</taxon>
        <taxon>Muscomorpha</taxon>
        <taxon>Ephydroidea</taxon>
        <taxon>Drosophilidae</taxon>
        <taxon>Drosophila</taxon>
    </lineage>
</organism>
<dbReference type="Proteomes" id="UP000504633">
    <property type="component" value="Unplaced"/>
</dbReference>
<proteinExistence type="predicted"/>
<protein>
    <submittedName>
        <fullName evidence="4">Mucin-5AC</fullName>
    </submittedName>
</protein>
<evidence type="ECO:0000256" key="1">
    <source>
        <dbReference type="SAM" id="MobiDB-lite"/>
    </source>
</evidence>
<dbReference type="OrthoDB" id="7869404at2759"/>
<reference evidence="4" key="1">
    <citation type="submission" date="2025-08" db="UniProtKB">
        <authorList>
            <consortium name="RefSeq"/>
        </authorList>
    </citation>
    <scope>IDENTIFICATION</scope>
    <source>
        <strain evidence="4">15085-1641.00</strain>
        <tissue evidence="4">Whole body</tissue>
    </source>
</reference>
<dbReference type="GeneID" id="111598103"/>
<feature type="region of interest" description="Disordered" evidence="1">
    <location>
        <begin position="119"/>
        <end position="172"/>
    </location>
</feature>
<dbReference type="OMA" id="NAEYPTY"/>
<keyword evidence="2" id="KW-0812">Transmembrane</keyword>
<dbReference type="RefSeq" id="XP_023168923.2">
    <property type="nucleotide sequence ID" value="XM_023313155.2"/>
</dbReference>
<name>A0A6J1LRN8_DROHY</name>
<keyword evidence="2" id="KW-0472">Membrane</keyword>